<evidence type="ECO:0000313" key="1">
    <source>
        <dbReference type="EMBL" id="GBP58001.1"/>
    </source>
</evidence>
<proteinExistence type="predicted"/>
<dbReference type="AlphaFoldDB" id="A0A4C1X2R6"/>
<name>A0A4C1X2R6_EUMVA</name>
<comment type="caution">
    <text evidence="1">The sequence shown here is derived from an EMBL/GenBank/DDBJ whole genome shotgun (WGS) entry which is preliminary data.</text>
</comment>
<organism evidence="1 2">
    <name type="scientific">Eumeta variegata</name>
    <name type="common">Bagworm moth</name>
    <name type="synonym">Eumeta japonica</name>
    <dbReference type="NCBI Taxonomy" id="151549"/>
    <lineage>
        <taxon>Eukaryota</taxon>
        <taxon>Metazoa</taxon>
        <taxon>Ecdysozoa</taxon>
        <taxon>Arthropoda</taxon>
        <taxon>Hexapoda</taxon>
        <taxon>Insecta</taxon>
        <taxon>Pterygota</taxon>
        <taxon>Neoptera</taxon>
        <taxon>Endopterygota</taxon>
        <taxon>Lepidoptera</taxon>
        <taxon>Glossata</taxon>
        <taxon>Ditrysia</taxon>
        <taxon>Tineoidea</taxon>
        <taxon>Psychidae</taxon>
        <taxon>Oiketicinae</taxon>
        <taxon>Eumeta</taxon>
    </lineage>
</organism>
<dbReference type="OrthoDB" id="10056483at2759"/>
<accession>A0A4C1X2R6</accession>
<protein>
    <recommendedName>
        <fullName evidence="3">RNA-directed DNA polymerase from transposon BS</fullName>
    </recommendedName>
</protein>
<gene>
    <name evidence="1" type="ORF">EVAR_32932_1</name>
</gene>
<keyword evidence="2" id="KW-1185">Reference proteome</keyword>
<dbReference type="Proteomes" id="UP000299102">
    <property type="component" value="Unassembled WGS sequence"/>
</dbReference>
<evidence type="ECO:0008006" key="3">
    <source>
        <dbReference type="Google" id="ProtNLM"/>
    </source>
</evidence>
<sequence length="147" mass="16744">MATDESFDIKHGRHNAYLVKQFRLVFHDDEKAKYIADGLQNQCTNSAQPNDQRHLYQRDRIVAQLLNSSLSFNLFPITADKLNACIRNLHSKKASRLDDTSNGLFKLLPPNLLLIHLTIFNICVNKAIFLDLWKNADVIGIPKLGKS</sequence>
<reference evidence="1 2" key="1">
    <citation type="journal article" date="2019" name="Commun. Biol.">
        <title>The bagworm genome reveals a unique fibroin gene that provides high tensile strength.</title>
        <authorList>
            <person name="Kono N."/>
            <person name="Nakamura H."/>
            <person name="Ohtoshi R."/>
            <person name="Tomita M."/>
            <person name="Numata K."/>
            <person name="Arakawa K."/>
        </authorList>
    </citation>
    <scope>NUCLEOTIDE SEQUENCE [LARGE SCALE GENOMIC DNA]</scope>
</reference>
<evidence type="ECO:0000313" key="2">
    <source>
        <dbReference type="Proteomes" id="UP000299102"/>
    </source>
</evidence>
<dbReference type="EMBL" id="BGZK01000725">
    <property type="protein sequence ID" value="GBP58001.1"/>
    <property type="molecule type" value="Genomic_DNA"/>
</dbReference>